<gene>
    <name evidence="4" type="ORF">C7C46_03500</name>
</gene>
<dbReference type="PANTHER" id="PTHR36852">
    <property type="entry name" value="PROTEIN GVPL 2"/>
    <property type="match status" value="1"/>
</dbReference>
<dbReference type="PANTHER" id="PTHR36852:SF1">
    <property type="entry name" value="PROTEIN GVPL 2"/>
    <property type="match status" value="1"/>
</dbReference>
<dbReference type="OrthoDB" id="146444at2"/>
<dbReference type="EMBL" id="PYBW01000012">
    <property type="protein sequence ID" value="PYC87602.1"/>
    <property type="molecule type" value="Genomic_DNA"/>
</dbReference>
<keyword evidence="5" id="KW-1185">Reference proteome</keyword>
<dbReference type="GO" id="GO:0031411">
    <property type="term" value="C:gas vesicle"/>
    <property type="evidence" value="ECO:0007669"/>
    <property type="project" value="UniProtKB-SubCell"/>
</dbReference>
<comment type="subcellular location">
    <subcellularLocation>
        <location evidence="2">Gas vesicle</location>
    </subcellularLocation>
</comment>
<organism evidence="4 5">
    <name type="scientific">Streptomyces tateyamensis</name>
    <dbReference type="NCBI Taxonomy" id="565073"/>
    <lineage>
        <taxon>Bacteria</taxon>
        <taxon>Bacillati</taxon>
        <taxon>Actinomycetota</taxon>
        <taxon>Actinomycetes</taxon>
        <taxon>Kitasatosporales</taxon>
        <taxon>Streptomycetaceae</taxon>
        <taxon>Streptomyces</taxon>
    </lineage>
</organism>
<protein>
    <submittedName>
        <fullName evidence="4">Gas vesicle protein GvpFL</fullName>
    </submittedName>
</protein>
<evidence type="ECO:0000256" key="1">
    <source>
        <dbReference type="ARBA" id="ARBA00022987"/>
    </source>
</evidence>
<comment type="caution">
    <text evidence="4">The sequence shown here is derived from an EMBL/GenBank/DDBJ whole genome shotgun (WGS) entry which is preliminary data.</text>
</comment>
<name>A0A2V4P9K9_9ACTN</name>
<comment type="similarity">
    <text evidence="3">Belongs to the gas vesicle GvpF/GvpL family.</text>
</comment>
<reference evidence="4 5" key="1">
    <citation type="submission" date="2018-03" db="EMBL/GenBank/DDBJ databases">
        <title>Bioinformatic expansion and discovery of thiopeptide antibiotics.</title>
        <authorList>
            <person name="Schwalen C.J."/>
            <person name="Hudson G.A."/>
            <person name="Mitchell D.A."/>
        </authorList>
    </citation>
    <scope>NUCLEOTIDE SEQUENCE [LARGE SCALE GENOMIC DNA]</scope>
    <source>
        <strain evidence="4 5">ATCC 21389</strain>
    </source>
</reference>
<dbReference type="Proteomes" id="UP000248039">
    <property type="component" value="Unassembled WGS sequence"/>
</dbReference>
<sequence length="268" mass="29153">MTADAYTWLYAVLPAGAAPDPATLRGLSGVAGEHPRLVTAQHLAAAAGPVPRAEFEAPALERRLRDPGWLEQAVRAHHRVIDALTSSAPTLPLRFATLYRDEERVLSLLADHRTGFEAALRRIADRTEWGVKAYLDAVGQPDQEVVAPGTAAAHDRPGTAYLLRRRAARDRSAHLLDEAVERGRQVHGALTEVAAEATEHPAQSPEASGVRDPMVLNGAYLVDRSRTDELARRMAELREAHAPVLRLELSGPWPPYSFADFPTAPDGE</sequence>
<dbReference type="Pfam" id="PF06386">
    <property type="entry name" value="GvpL_GvpF"/>
    <property type="match status" value="1"/>
</dbReference>
<accession>A0A2V4P9K9</accession>
<dbReference type="AlphaFoldDB" id="A0A2V4P9K9"/>
<dbReference type="RefSeq" id="WP_110665553.1">
    <property type="nucleotide sequence ID" value="NZ_PYBW01000012.1"/>
</dbReference>
<evidence type="ECO:0000256" key="3">
    <source>
        <dbReference type="ARBA" id="ARBA00035643"/>
    </source>
</evidence>
<dbReference type="InterPro" id="IPR009430">
    <property type="entry name" value="GvpL/GvpF"/>
</dbReference>
<evidence type="ECO:0000313" key="4">
    <source>
        <dbReference type="EMBL" id="PYC87602.1"/>
    </source>
</evidence>
<proteinExistence type="inferred from homology"/>
<evidence type="ECO:0000313" key="5">
    <source>
        <dbReference type="Proteomes" id="UP000248039"/>
    </source>
</evidence>
<evidence type="ECO:0000256" key="2">
    <source>
        <dbReference type="ARBA" id="ARBA00035108"/>
    </source>
</evidence>
<dbReference type="GO" id="GO:0031412">
    <property type="term" value="P:gas vesicle organization"/>
    <property type="evidence" value="ECO:0007669"/>
    <property type="project" value="InterPro"/>
</dbReference>
<keyword evidence="1" id="KW-0304">Gas vesicle</keyword>